<dbReference type="InterPro" id="IPR015421">
    <property type="entry name" value="PyrdxlP-dep_Trfase_major"/>
</dbReference>
<gene>
    <name evidence="8" type="ORF">KTA_23440</name>
</gene>
<sequence>MLADELGIALPGEHLNGYTASGEVYRWLRDQMLHYERLLLDQGIDLRIYDIVGIGNPVLRDWLAADWREQWGLTVKGEQVYLSLGAMDGIDKTLRGFRQMCDEQGITERAVLFPAPGFGVPEAQAKAYGYRLHRVSTRPEHRFKLTAEALEQALQEAPDIRLIYLTVTNNPTTFALTPQELRALHTVVRRQREAGRQLFFLADLAYVGTGRPEEDRARMATFAEPAHLEQTIFVSSLSKTLSLTGDRFGWVTIGDARLAPALAPGWSNSMASLPAEWQLRFMAYLQLLRERPYLIEKLRNLYRLRRRRLIAQLQQLDRELQLFDQIYLDDDATVYNWSKFREGEDAFSLFEKTGIAGVPGSGFGYTDEYVRFSVGVIPVPGEAITGD</sequence>
<dbReference type="GO" id="GO:0030170">
    <property type="term" value="F:pyridoxal phosphate binding"/>
    <property type="evidence" value="ECO:0007669"/>
    <property type="project" value="InterPro"/>
</dbReference>
<keyword evidence="6" id="KW-0175">Coiled coil</keyword>
<evidence type="ECO:0000256" key="5">
    <source>
        <dbReference type="ARBA" id="ARBA00022898"/>
    </source>
</evidence>
<comment type="similarity">
    <text evidence="2">Belongs to the class-I pyridoxal-phosphate-dependent aminotransferase family.</text>
</comment>
<evidence type="ECO:0000313" key="8">
    <source>
        <dbReference type="EMBL" id="BBH94145.1"/>
    </source>
</evidence>
<dbReference type="InterPro" id="IPR004839">
    <property type="entry name" value="Aminotransferase_I/II_large"/>
</dbReference>
<feature type="domain" description="Aminotransferase class I/classII large" evidence="7">
    <location>
        <begin position="106"/>
        <end position="374"/>
    </location>
</feature>
<protein>
    <recommendedName>
        <fullName evidence="7">Aminotransferase class I/classII large domain-containing protein</fullName>
    </recommendedName>
</protein>
<reference evidence="8" key="1">
    <citation type="submission" date="2018-12" db="EMBL/GenBank/DDBJ databases">
        <title>Novel natural products biosynthetic potential of the class Ktedonobacteria.</title>
        <authorList>
            <person name="Zheng Y."/>
            <person name="Saitou A."/>
            <person name="Wang C.M."/>
            <person name="Toyoda A."/>
            <person name="Minakuchi Y."/>
            <person name="Sekiguchi Y."/>
            <person name="Ueda K."/>
            <person name="Takano H."/>
            <person name="Sakai Y."/>
            <person name="Yokota A."/>
            <person name="Yabe S."/>
        </authorList>
    </citation>
    <scope>NUCLEOTIDE SEQUENCE</scope>
    <source>
        <strain evidence="8">A3-2</strain>
    </source>
</reference>
<dbReference type="CDD" id="cd00609">
    <property type="entry name" value="AAT_like"/>
    <property type="match status" value="1"/>
</dbReference>
<evidence type="ECO:0000256" key="6">
    <source>
        <dbReference type="SAM" id="Coils"/>
    </source>
</evidence>
<dbReference type="Pfam" id="PF00155">
    <property type="entry name" value="Aminotran_1_2"/>
    <property type="match status" value="1"/>
</dbReference>
<dbReference type="Gene3D" id="3.90.1150.10">
    <property type="entry name" value="Aspartate Aminotransferase, domain 1"/>
    <property type="match status" value="1"/>
</dbReference>
<evidence type="ECO:0000256" key="1">
    <source>
        <dbReference type="ARBA" id="ARBA00001933"/>
    </source>
</evidence>
<dbReference type="EMBL" id="AP019377">
    <property type="protein sequence ID" value="BBH94145.1"/>
    <property type="molecule type" value="Genomic_DNA"/>
</dbReference>
<dbReference type="SUPFAM" id="SSF53383">
    <property type="entry name" value="PLP-dependent transferases"/>
    <property type="match status" value="1"/>
</dbReference>
<evidence type="ECO:0000256" key="4">
    <source>
        <dbReference type="ARBA" id="ARBA00022679"/>
    </source>
</evidence>
<dbReference type="GO" id="GO:0006520">
    <property type="term" value="P:amino acid metabolic process"/>
    <property type="evidence" value="ECO:0007669"/>
    <property type="project" value="InterPro"/>
</dbReference>
<name>A0A455T619_9CHLR</name>
<dbReference type="AlphaFoldDB" id="A0A455T619"/>
<organism evidence="8">
    <name type="scientific">Thermogemmatispora argillosa</name>
    <dbReference type="NCBI Taxonomy" id="2045280"/>
    <lineage>
        <taxon>Bacteria</taxon>
        <taxon>Bacillati</taxon>
        <taxon>Chloroflexota</taxon>
        <taxon>Ktedonobacteria</taxon>
        <taxon>Thermogemmatisporales</taxon>
        <taxon>Thermogemmatisporaceae</taxon>
        <taxon>Thermogemmatispora</taxon>
    </lineage>
</organism>
<keyword evidence="5" id="KW-0663">Pyridoxal phosphate</keyword>
<keyword evidence="4" id="KW-0808">Transferase</keyword>
<evidence type="ECO:0000256" key="3">
    <source>
        <dbReference type="ARBA" id="ARBA00022576"/>
    </source>
</evidence>
<feature type="coiled-coil region" evidence="6">
    <location>
        <begin position="299"/>
        <end position="326"/>
    </location>
</feature>
<proteinExistence type="inferred from homology"/>
<dbReference type="InterPro" id="IPR050596">
    <property type="entry name" value="AspAT/PAT-like"/>
</dbReference>
<evidence type="ECO:0000259" key="7">
    <source>
        <dbReference type="Pfam" id="PF00155"/>
    </source>
</evidence>
<dbReference type="Gene3D" id="3.40.640.10">
    <property type="entry name" value="Type I PLP-dependent aspartate aminotransferase-like (Major domain)"/>
    <property type="match status" value="1"/>
</dbReference>
<dbReference type="PANTHER" id="PTHR46383:SF1">
    <property type="entry name" value="ASPARTATE AMINOTRANSFERASE"/>
    <property type="match status" value="1"/>
</dbReference>
<evidence type="ECO:0000256" key="2">
    <source>
        <dbReference type="ARBA" id="ARBA00007441"/>
    </source>
</evidence>
<comment type="cofactor">
    <cofactor evidence="1">
        <name>pyridoxal 5'-phosphate</name>
        <dbReference type="ChEBI" id="CHEBI:597326"/>
    </cofactor>
</comment>
<dbReference type="PANTHER" id="PTHR46383">
    <property type="entry name" value="ASPARTATE AMINOTRANSFERASE"/>
    <property type="match status" value="1"/>
</dbReference>
<accession>A0A455T619</accession>
<dbReference type="InterPro" id="IPR015424">
    <property type="entry name" value="PyrdxlP-dep_Trfase"/>
</dbReference>
<dbReference type="GO" id="GO:0008483">
    <property type="term" value="F:transaminase activity"/>
    <property type="evidence" value="ECO:0007669"/>
    <property type="project" value="UniProtKB-KW"/>
</dbReference>
<dbReference type="InterPro" id="IPR015422">
    <property type="entry name" value="PyrdxlP-dep_Trfase_small"/>
</dbReference>
<keyword evidence="3" id="KW-0032">Aminotransferase</keyword>